<dbReference type="EMBL" id="JAPNOA010000059">
    <property type="protein sequence ID" value="MCY0967383.1"/>
    <property type="molecule type" value="Genomic_DNA"/>
</dbReference>
<protein>
    <submittedName>
        <fullName evidence="5">ABC transporter substrate-binding protein</fullName>
    </submittedName>
</protein>
<evidence type="ECO:0000256" key="2">
    <source>
        <dbReference type="ARBA" id="ARBA00022729"/>
    </source>
</evidence>
<dbReference type="Gene3D" id="3.40.50.2300">
    <property type="match status" value="2"/>
</dbReference>
<organism evidence="5 6">
    <name type="scientific">Parathalassolituus penaei</name>
    <dbReference type="NCBI Taxonomy" id="2997323"/>
    <lineage>
        <taxon>Bacteria</taxon>
        <taxon>Pseudomonadati</taxon>
        <taxon>Pseudomonadota</taxon>
        <taxon>Gammaproteobacteria</taxon>
        <taxon>Oceanospirillales</taxon>
        <taxon>Oceanospirillaceae</taxon>
        <taxon>Parathalassolituus</taxon>
    </lineage>
</organism>
<dbReference type="PANTHER" id="PTHR30483:SF6">
    <property type="entry name" value="PERIPLASMIC BINDING PROTEIN OF ABC TRANSPORTER FOR NATURAL AMINO ACIDS"/>
    <property type="match status" value="1"/>
</dbReference>
<evidence type="ECO:0000313" key="5">
    <source>
        <dbReference type="EMBL" id="MCY0967383.1"/>
    </source>
</evidence>
<dbReference type="InterPro" id="IPR028081">
    <property type="entry name" value="Leu-bd"/>
</dbReference>
<comment type="caution">
    <text evidence="5">The sequence shown here is derived from an EMBL/GenBank/DDBJ whole genome shotgun (WGS) entry which is preliminary data.</text>
</comment>
<keyword evidence="2 3" id="KW-0732">Signal</keyword>
<dbReference type="Proteomes" id="UP001150830">
    <property type="component" value="Unassembled WGS sequence"/>
</dbReference>
<accession>A0A9X3EGY7</accession>
<evidence type="ECO:0000256" key="1">
    <source>
        <dbReference type="ARBA" id="ARBA00010062"/>
    </source>
</evidence>
<comment type="similarity">
    <text evidence="1">Belongs to the leucine-binding protein family.</text>
</comment>
<gene>
    <name evidence="5" type="ORF">OUO13_19560</name>
</gene>
<dbReference type="InterPro" id="IPR028082">
    <property type="entry name" value="Peripla_BP_I"/>
</dbReference>
<dbReference type="RefSeq" id="WP_283175581.1">
    <property type="nucleotide sequence ID" value="NZ_JAPNOA010000059.1"/>
</dbReference>
<name>A0A9X3EGY7_9GAMM</name>
<evidence type="ECO:0000259" key="4">
    <source>
        <dbReference type="Pfam" id="PF13458"/>
    </source>
</evidence>
<dbReference type="Pfam" id="PF13458">
    <property type="entry name" value="Peripla_BP_6"/>
    <property type="match status" value="1"/>
</dbReference>
<proteinExistence type="inferred from homology"/>
<feature type="chain" id="PRO_5040980136" evidence="3">
    <location>
        <begin position="23"/>
        <end position="417"/>
    </location>
</feature>
<reference evidence="5" key="1">
    <citation type="submission" date="2022-11" db="EMBL/GenBank/DDBJ databases">
        <title>Parathalassolutuus dongxingensis gen. nov., sp. nov., a novel member of family Oceanospirillaceae isolated from a coastal shrimp pond in Guangxi, China.</title>
        <authorList>
            <person name="Chen H."/>
        </authorList>
    </citation>
    <scope>NUCLEOTIDE SEQUENCE</scope>
    <source>
        <strain evidence="5">G-43</strain>
    </source>
</reference>
<dbReference type="SUPFAM" id="SSF53822">
    <property type="entry name" value="Periplasmic binding protein-like I"/>
    <property type="match status" value="1"/>
</dbReference>
<evidence type="ECO:0000256" key="3">
    <source>
        <dbReference type="SAM" id="SignalP"/>
    </source>
</evidence>
<dbReference type="PANTHER" id="PTHR30483">
    <property type="entry name" value="LEUCINE-SPECIFIC-BINDING PROTEIN"/>
    <property type="match status" value="1"/>
</dbReference>
<dbReference type="InterPro" id="IPR051010">
    <property type="entry name" value="BCAA_transport"/>
</dbReference>
<keyword evidence="6" id="KW-1185">Reference proteome</keyword>
<feature type="signal peptide" evidence="3">
    <location>
        <begin position="1"/>
        <end position="22"/>
    </location>
</feature>
<sequence>MSRSLRTLAMLAVCCLPSLLMAAEPILLGLNYPATGRLKEDGISEAMGAELAVAEINAAGGVLGRPLELLMANTASKPEKSVENVRQMAEQGAVMVFGGATSPVAIAGGQEAARHRIPYFGTLTYANETTGIEGQRFMFRECHNAWMIGKALSNYIRRQLPDERFFFVTADYIWGTSTEQSLREQANLQDISKHPSARVSFPKPRQQEIESAIQTAAASNAGVLVLVLNGEDLITGLRLLHDLKLDDRFKVIAPSVTLGIARAAGASLMEGVVTTSPWEWNIPYQLNYPRGQAFVEAFVKRFNQYPASPAASAYSIVYQFKDAAERAGSVNGDKLVTALEGYRYTGLKDEQQWRAFDHQNLQTLYVIQGKPRNEILKDKFRSDFFEVVDQLSAKDGAMPQEQWLAERQKAGKPAQLQ</sequence>
<feature type="domain" description="Leucine-binding protein" evidence="4">
    <location>
        <begin position="26"/>
        <end position="370"/>
    </location>
</feature>
<evidence type="ECO:0000313" key="6">
    <source>
        <dbReference type="Proteomes" id="UP001150830"/>
    </source>
</evidence>
<dbReference type="AlphaFoldDB" id="A0A9X3EGY7"/>